<dbReference type="EMBL" id="JAHYIQ010000041">
    <property type="protein sequence ID" value="KAK1118702.1"/>
    <property type="molecule type" value="Genomic_DNA"/>
</dbReference>
<evidence type="ECO:0000313" key="2">
    <source>
        <dbReference type="Proteomes" id="UP001177670"/>
    </source>
</evidence>
<accession>A0AA40FGP9</accession>
<dbReference type="AlphaFoldDB" id="A0AA40FGP9"/>
<keyword evidence="2" id="KW-1185">Reference proteome</keyword>
<reference evidence="1" key="1">
    <citation type="submission" date="2021-10" db="EMBL/GenBank/DDBJ databases">
        <title>Melipona bicolor Genome sequencing and assembly.</title>
        <authorList>
            <person name="Araujo N.S."/>
            <person name="Arias M.C."/>
        </authorList>
    </citation>
    <scope>NUCLEOTIDE SEQUENCE</scope>
    <source>
        <strain evidence="1">USP_2M_L1-L4_2017</strain>
        <tissue evidence="1">Whole body</tissue>
    </source>
</reference>
<organism evidence="1 2">
    <name type="scientific">Melipona bicolor</name>
    <dbReference type="NCBI Taxonomy" id="60889"/>
    <lineage>
        <taxon>Eukaryota</taxon>
        <taxon>Metazoa</taxon>
        <taxon>Ecdysozoa</taxon>
        <taxon>Arthropoda</taxon>
        <taxon>Hexapoda</taxon>
        <taxon>Insecta</taxon>
        <taxon>Pterygota</taxon>
        <taxon>Neoptera</taxon>
        <taxon>Endopterygota</taxon>
        <taxon>Hymenoptera</taxon>
        <taxon>Apocrita</taxon>
        <taxon>Aculeata</taxon>
        <taxon>Apoidea</taxon>
        <taxon>Anthophila</taxon>
        <taxon>Apidae</taxon>
        <taxon>Melipona</taxon>
    </lineage>
</organism>
<sequence>MSLPAAGNTRNYGWLATAACFQPFTWPDRACELGNQLAREKEISSAAVSLRLFIANGSATNFGTVASETSDDGTEWFQRMREKDVFDQGKITIHSFADKDRSYYQ</sequence>
<name>A0AA40FGP9_9HYME</name>
<proteinExistence type="predicted"/>
<protein>
    <submittedName>
        <fullName evidence="1">Uncharacterized protein</fullName>
    </submittedName>
</protein>
<comment type="caution">
    <text evidence="1">The sequence shown here is derived from an EMBL/GenBank/DDBJ whole genome shotgun (WGS) entry which is preliminary data.</text>
</comment>
<evidence type="ECO:0000313" key="1">
    <source>
        <dbReference type="EMBL" id="KAK1118702.1"/>
    </source>
</evidence>
<gene>
    <name evidence="1" type="ORF">K0M31_014705</name>
</gene>
<feature type="non-terminal residue" evidence="1">
    <location>
        <position position="105"/>
    </location>
</feature>
<dbReference type="Proteomes" id="UP001177670">
    <property type="component" value="Unassembled WGS sequence"/>
</dbReference>